<name>A0ABV6JDU6_9BACL</name>
<organism evidence="3 4">
    <name type="scientific">Paenibacillus mendelii</name>
    <dbReference type="NCBI Taxonomy" id="206163"/>
    <lineage>
        <taxon>Bacteria</taxon>
        <taxon>Bacillati</taxon>
        <taxon>Bacillota</taxon>
        <taxon>Bacilli</taxon>
        <taxon>Bacillales</taxon>
        <taxon>Paenibacillaceae</taxon>
        <taxon>Paenibacillus</taxon>
    </lineage>
</organism>
<evidence type="ECO:0000313" key="3">
    <source>
        <dbReference type="EMBL" id="MFC0394065.1"/>
    </source>
</evidence>
<keyword evidence="1" id="KW-0732">Signal</keyword>
<comment type="caution">
    <text evidence="3">The sequence shown here is derived from an EMBL/GenBank/DDBJ whole genome shotgun (WGS) entry which is preliminary data.</text>
</comment>
<dbReference type="InterPro" id="IPR012854">
    <property type="entry name" value="Cu_amine_oxidase-like_N"/>
</dbReference>
<sequence length="276" mass="30726">MRKVFPGIILALILIITSSPAAYAANNQIKIDGVAIASDVKPEMKNNRTMVPLRTISKNLGAKVEWSNSEVTLTKNKMKVTLKPNSSTAVKNGEKVQLDVKPYVKNNRVIVPLRFIAETFGCKVNYSNSTVTVETSPLVIDNVQVKALQHEYHMTMGGVVQQINGNAYNEAIYNSFIENKGIKVDAPAKYSWSVHDSEPGSYYKGGQFDFLDEKGNSVKRFDIYTLVRFGDPDVLIYDASEEQWYLFNVTARDSINQLINTTSINGFLTVISNTVV</sequence>
<dbReference type="Proteomes" id="UP001589818">
    <property type="component" value="Unassembled WGS sequence"/>
</dbReference>
<dbReference type="InterPro" id="IPR036582">
    <property type="entry name" value="Mao_N_sf"/>
</dbReference>
<dbReference type="Gene3D" id="3.30.457.10">
    <property type="entry name" value="Copper amine oxidase-like, N-terminal domain"/>
    <property type="match status" value="1"/>
</dbReference>
<accession>A0ABV6JDU6</accession>
<dbReference type="Pfam" id="PF07833">
    <property type="entry name" value="Cu_amine_oxidN1"/>
    <property type="match status" value="1"/>
</dbReference>
<dbReference type="RefSeq" id="WP_204822726.1">
    <property type="nucleotide sequence ID" value="NZ_JANHOF010000028.1"/>
</dbReference>
<evidence type="ECO:0000256" key="1">
    <source>
        <dbReference type="SAM" id="SignalP"/>
    </source>
</evidence>
<protein>
    <submittedName>
        <fullName evidence="3">Copper amine oxidase N-terminal domain-containing protein</fullName>
    </submittedName>
</protein>
<feature type="domain" description="Copper amine oxidase-like N-terminal" evidence="2">
    <location>
        <begin position="31"/>
        <end position="134"/>
    </location>
</feature>
<feature type="signal peptide" evidence="1">
    <location>
        <begin position="1"/>
        <end position="24"/>
    </location>
</feature>
<reference evidence="3 4" key="1">
    <citation type="submission" date="2024-09" db="EMBL/GenBank/DDBJ databases">
        <authorList>
            <person name="Sun Q."/>
            <person name="Mori K."/>
        </authorList>
    </citation>
    <scope>NUCLEOTIDE SEQUENCE [LARGE SCALE GENOMIC DNA]</scope>
    <source>
        <strain evidence="3 4">CCM 4839</strain>
    </source>
</reference>
<evidence type="ECO:0000259" key="2">
    <source>
        <dbReference type="Pfam" id="PF07833"/>
    </source>
</evidence>
<dbReference type="SUPFAM" id="SSF55383">
    <property type="entry name" value="Copper amine oxidase, domain N"/>
    <property type="match status" value="2"/>
</dbReference>
<keyword evidence="4" id="KW-1185">Reference proteome</keyword>
<feature type="chain" id="PRO_5046712289" evidence="1">
    <location>
        <begin position="25"/>
        <end position="276"/>
    </location>
</feature>
<evidence type="ECO:0000313" key="4">
    <source>
        <dbReference type="Proteomes" id="UP001589818"/>
    </source>
</evidence>
<proteinExistence type="predicted"/>
<dbReference type="EMBL" id="JBHLVF010000038">
    <property type="protein sequence ID" value="MFC0394065.1"/>
    <property type="molecule type" value="Genomic_DNA"/>
</dbReference>
<gene>
    <name evidence="3" type="ORF">ACFFJ8_22175</name>
</gene>